<dbReference type="RefSeq" id="WP_121058108.1">
    <property type="nucleotide sequence ID" value="NZ_RCDB01000002.1"/>
</dbReference>
<comment type="cofactor">
    <cofactor evidence="1">
        <name>Mg(2+)</name>
        <dbReference type="ChEBI" id="CHEBI:18420"/>
    </cofactor>
</comment>
<dbReference type="GO" id="GO:0046872">
    <property type="term" value="F:metal ion binding"/>
    <property type="evidence" value="ECO:0007669"/>
    <property type="project" value="UniProtKB-KW"/>
</dbReference>
<dbReference type="EMBL" id="RCDB01000002">
    <property type="protein sequence ID" value="RLK49116.1"/>
    <property type="molecule type" value="Genomic_DNA"/>
</dbReference>
<keyword evidence="5" id="KW-0460">Magnesium</keyword>
<keyword evidence="4" id="KW-0479">Metal-binding</keyword>
<accession>A0A498C3E3</accession>
<dbReference type="InterPro" id="IPR000092">
    <property type="entry name" value="Polyprenyl_synt"/>
</dbReference>
<evidence type="ECO:0000313" key="7">
    <source>
        <dbReference type="EMBL" id="RLK49116.1"/>
    </source>
</evidence>
<comment type="caution">
    <text evidence="7">The sequence shown here is derived from an EMBL/GenBank/DDBJ whole genome shotgun (WGS) entry which is preliminary data.</text>
</comment>
<comment type="similarity">
    <text evidence="2 6">Belongs to the FPP/GGPP synthase family.</text>
</comment>
<evidence type="ECO:0000256" key="1">
    <source>
        <dbReference type="ARBA" id="ARBA00001946"/>
    </source>
</evidence>
<name>A0A498C3E3_9MICO</name>
<dbReference type="SFLD" id="SFLDS00005">
    <property type="entry name" value="Isoprenoid_Synthase_Type_I"/>
    <property type="match status" value="1"/>
</dbReference>
<proteinExistence type="inferred from homology"/>
<organism evidence="7 8">
    <name type="scientific">Microbacterium telephonicum</name>
    <dbReference type="NCBI Taxonomy" id="1714841"/>
    <lineage>
        <taxon>Bacteria</taxon>
        <taxon>Bacillati</taxon>
        <taxon>Actinomycetota</taxon>
        <taxon>Actinomycetes</taxon>
        <taxon>Micrococcales</taxon>
        <taxon>Microbacteriaceae</taxon>
        <taxon>Microbacterium</taxon>
    </lineage>
</organism>
<dbReference type="Pfam" id="PF00348">
    <property type="entry name" value="polyprenyl_synt"/>
    <property type="match status" value="1"/>
</dbReference>
<evidence type="ECO:0000256" key="5">
    <source>
        <dbReference type="ARBA" id="ARBA00022842"/>
    </source>
</evidence>
<dbReference type="OrthoDB" id="4497239at2"/>
<dbReference type="PROSITE" id="PS00723">
    <property type="entry name" value="POLYPRENYL_SYNTHASE_1"/>
    <property type="match status" value="1"/>
</dbReference>
<dbReference type="PANTHER" id="PTHR12001:SF85">
    <property type="entry name" value="SHORT CHAIN ISOPRENYL DIPHOSPHATE SYNTHASE"/>
    <property type="match status" value="1"/>
</dbReference>
<evidence type="ECO:0000313" key="8">
    <source>
        <dbReference type="Proteomes" id="UP000273158"/>
    </source>
</evidence>
<dbReference type="AlphaFoldDB" id="A0A498C3E3"/>
<dbReference type="InterPro" id="IPR033749">
    <property type="entry name" value="Polyprenyl_synt_CS"/>
</dbReference>
<dbReference type="GO" id="GO:0004659">
    <property type="term" value="F:prenyltransferase activity"/>
    <property type="evidence" value="ECO:0007669"/>
    <property type="project" value="InterPro"/>
</dbReference>
<dbReference type="PROSITE" id="PS00444">
    <property type="entry name" value="POLYPRENYL_SYNTHASE_2"/>
    <property type="match status" value="1"/>
</dbReference>
<dbReference type="GO" id="GO:0008299">
    <property type="term" value="P:isoprenoid biosynthetic process"/>
    <property type="evidence" value="ECO:0007669"/>
    <property type="project" value="InterPro"/>
</dbReference>
<dbReference type="InterPro" id="IPR008949">
    <property type="entry name" value="Isoprenoid_synthase_dom_sf"/>
</dbReference>
<dbReference type="PANTHER" id="PTHR12001">
    <property type="entry name" value="GERANYLGERANYL PYROPHOSPHATE SYNTHASE"/>
    <property type="match status" value="1"/>
</dbReference>
<evidence type="ECO:0000256" key="2">
    <source>
        <dbReference type="ARBA" id="ARBA00006706"/>
    </source>
</evidence>
<keyword evidence="3 6" id="KW-0808">Transferase</keyword>
<evidence type="ECO:0000256" key="4">
    <source>
        <dbReference type="ARBA" id="ARBA00022723"/>
    </source>
</evidence>
<gene>
    <name evidence="7" type="ORF">C7474_1249</name>
</gene>
<evidence type="ECO:0000256" key="3">
    <source>
        <dbReference type="ARBA" id="ARBA00022679"/>
    </source>
</evidence>
<evidence type="ECO:0000256" key="6">
    <source>
        <dbReference type="RuleBase" id="RU004466"/>
    </source>
</evidence>
<dbReference type="Proteomes" id="UP000273158">
    <property type="component" value="Unassembled WGS sequence"/>
</dbReference>
<reference evidence="7 8" key="1">
    <citation type="journal article" date="2015" name="Stand. Genomic Sci.">
        <title>Genomic Encyclopedia of Bacterial and Archaeal Type Strains, Phase III: the genomes of soil and plant-associated and newly described type strains.</title>
        <authorList>
            <person name="Whitman W.B."/>
            <person name="Woyke T."/>
            <person name="Klenk H.P."/>
            <person name="Zhou Y."/>
            <person name="Lilburn T.G."/>
            <person name="Beck B.J."/>
            <person name="De Vos P."/>
            <person name="Vandamme P."/>
            <person name="Eisen J.A."/>
            <person name="Garrity G."/>
            <person name="Hugenholtz P."/>
            <person name="Kyrpides N.C."/>
        </authorList>
    </citation>
    <scope>NUCLEOTIDE SEQUENCE [LARGE SCALE GENOMIC DNA]</scope>
    <source>
        <strain evidence="7 8">S2T63</strain>
    </source>
</reference>
<keyword evidence="8" id="KW-1185">Reference proteome</keyword>
<protein>
    <submittedName>
        <fullName evidence="7">Geranylgeranyl diphosphate synthase type II</fullName>
    </submittedName>
</protein>
<dbReference type="SUPFAM" id="SSF48576">
    <property type="entry name" value="Terpenoid synthases"/>
    <property type="match status" value="1"/>
</dbReference>
<sequence>MIAVDTDARLRIDAAIDASLTRLSARAATRGESAAALASAIERAAAGGKRLRPALVVRAFEAFGGNRTATPALWQVAAAFELLHTAFVVHDDVIDRDTARRGVPNVGGEFRARARDRGAAPAACAIVGDAAAILAGDLLLHEVSRLIATADLPGDVRDTLLDVLDEAVLVSAVGELADVENAADADVPAATALLGAAHDKTAVYSFRAPLAAGAILAGADAAAQAAVAEASAQLGLAFQLVDDLIGTFGTRAQAGRTPGADLREGKRTPLIAFARDTASWPQVSSALALAHTGPIAVRRAQRELTASGARTRMVELIAETLEQSRRTTEALPAGARELMDALTDAIRGRIP</sequence>
<dbReference type="Gene3D" id="1.10.600.10">
    <property type="entry name" value="Farnesyl Diphosphate Synthase"/>
    <property type="match status" value="1"/>
</dbReference>